<feature type="domain" description="NB-ARC" evidence="1">
    <location>
        <begin position="20"/>
        <end position="175"/>
    </location>
</feature>
<dbReference type="Pfam" id="PF00931">
    <property type="entry name" value="NB-ARC"/>
    <property type="match status" value="1"/>
</dbReference>
<feature type="domain" description="DUF7779" evidence="2">
    <location>
        <begin position="249"/>
        <end position="336"/>
    </location>
</feature>
<evidence type="ECO:0000313" key="4">
    <source>
        <dbReference type="Proteomes" id="UP000294513"/>
    </source>
</evidence>
<dbReference type="InterPro" id="IPR056681">
    <property type="entry name" value="DUF7779"/>
</dbReference>
<dbReference type="InterPro" id="IPR011990">
    <property type="entry name" value="TPR-like_helical_dom_sf"/>
</dbReference>
<sequence length="823" mass="91674">MWGKVPLRNKNFTGRGELLEALRAKIEESSTTVALHALHGMGGVGKTQMAIEYAWRYQDWYDLVWWVPADQPMMIRSALAQLAPSLDLPQAAASSVGDAATAVLEALRRGEPYDRWLLIFDNADQPEDINELMPRGPGHVLLTSRNNRWGDIVETISVDVFTREESIEFLHKRVSTSIGPDYADKLAEELGDLPLALEQAGALLAQTGMTPSDYLEALSRETGHLLSVGKPNEYPMSMTAAWSISVTNLDQRMPEAVELLRCCALFGPEPIPRDVFRAGGVQRPQLAELLSRPIQLSQAIGELGRYALLRVDLGSRTVQVHRLIQALVREALPPSEQEEIRADVHQLLVGALPQNPDEAANWETFRNLVTHLEPTRLEISACDNVRSMALDMIRYLYLSGDLSSALQYADRFIEHWSESPEAPGADALRGLREKGNILRELGKYGEAYNLNQDTLQKMRAAELPKDDTFPLINSIGADLRASGRFREALAHDEDSRNAHIEAFGLDDPRTLRATNNLAVDNSLNSRFSESVHLHEQAFKLADEVGRTMGAAFLVATWNGLARATRLNGEYGQACDVGEEAYAYGIDYLGRDHPWTLRTAKDLSTALRRFGELARAEELARDVHGRCVRLFGLNQPDTLAAAMSLANVRRNTKRAQEGLELAAHTAQLYREVYGPDHPYTLACAGNHALLLRLIVSPQEARDLNERTLASLETAVGKDHHYYLTVATNLASDYAELRDFARAVAIGESTMPRLRRLVREDHPMTLACAGNLSADLRMLGRVEDAEQLAADTEARYGRTLPHEHPDVRTFKEHRHLDLDFDPPPI</sequence>
<keyword evidence="4" id="KW-1185">Reference proteome</keyword>
<dbReference type="AlphaFoldDB" id="A0A4R5CAU9"/>
<dbReference type="InterPro" id="IPR027417">
    <property type="entry name" value="P-loop_NTPase"/>
</dbReference>
<dbReference type="Proteomes" id="UP000294513">
    <property type="component" value="Unassembled WGS sequence"/>
</dbReference>
<dbReference type="Pfam" id="PF13424">
    <property type="entry name" value="TPR_12"/>
    <property type="match status" value="4"/>
</dbReference>
<proteinExistence type="predicted"/>
<accession>A0A4R5CAU9</accession>
<dbReference type="PANTHER" id="PTHR46082">
    <property type="entry name" value="ATP/GTP-BINDING PROTEIN-RELATED"/>
    <property type="match status" value="1"/>
</dbReference>
<protein>
    <submittedName>
        <fullName evidence="3">Tetratricopeptide repeat protein</fullName>
    </submittedName>
</protein>
<dbReference type="SUPFAM" id="SSF48452">
    <property type="entry name" value="TPR-like"/>
    <property type="match status" value="2"/>
</dbReference>
<dbReference type="Pfam" id="PF25000">
    <property type="entry name" value="DUF7779"/>
    <property type="match status" value="1"/>
</dbReference>
<dbReference type="OrthoDB" id="580767at2"/>
<dbReference type="EMBL" id="SMKU01000013">
    <property type="protein sequence ID" value="TDD95330.1"/>
    <property type="molecule type" value="Genomic_DNA"/>
</dbReference>
<dbReference type="InterPro" id="IPR053137">
    <property type="entry name" value="NLR-like"/>
</dbReference>
<evidence type="ECO:0000259" key="2">
    <source>
        <dbReference type="Pfam" id="PF25000"/>
    </source>
</evidence>
<evidence type="ECO:0000259" key="1">
    <source>
        <dbReference type="Pfam" id="PF00931"/>
    </source>
</evidence>
<evidence type="ECO:0000313" key="3">
    <source>
        <dbReference type="EMBL" id="TDD95330.1"/>
    </source>
</evidence>
<gene>
    <name evidence="3" type="ORF">E1298_05470</name>
</gene>
<dbReference type="PANTHER" id="PTHR46082:SF6">
    <property type="entry name" value="AAA+ ATPASE DOMAIN-CONTAINING PROTEIN-RELATED"/>
    <property type="match status" value="1"/>
</dbReference>
<dbReference type="SUPFAM" id="SSF52540">
    <property type="entry name" value="P-loop containing nucleoside triphosphate hydrolases"/>
    <property type="match status" value="1"/>
</dbReference>
<organism evidence="3 4">
    <name type="scientific">Actinomadura rubrisoli</name>
    <dbReference type="NCBI Taxonomy" id="2530368"/>
    <lineage>
        <taxon>Bacteria</taxon>
        <taxon>Bacillati</taxon>
        <taxon>Actinomycetota</taxon>
        <taxon>Actinomycetes</taxon>
        <taxon>Streptosporangiales</taxon>
        <taxon>Thermomonosporaceae</taxon>
        <taxon>Actinomadura</taxon>
    </lineage>
</organism>
<dbReference type="InterPro" id="IPR002182">
    <property type="entry name" value="NB-ARC"/>
</dbReference>
<dbReference type="Gene3D" id="3.40.50.300">
    <property type="entry name" value="P-loop containing nucleotide triphosphate hydrolases"/>
    <property type="match status" value="1"/>
</dbReference>
<comment type="caution">
    <text evidence="3">The sequence shown here is derived from an EMBL/GenBank/DDBJ whole genome shotgun (WGS) entry which is preliminary data.</text>
</comment>
<dbReference type="GO" id="GO:0043531">
    <property type="term" value="F:ADP binding"/>
    <property type="evidence" value="ECO:0007669"/>
    <property type="project" value="InterPro"/>
</dbReference>
<reference evidence="3 4" key="1">
    <citation type="submission" date="2019-03" db="EMBL/GenBank/DDBJ databases">
        <title>Draft genome sequences of novel Actinobacteria.</title>
        <authorList>
            <person name="Sahin N."/>
            <person name="Ay H."/>
            <person name="Saygin H."/>
        </authorList>
    </citation>
    <scope>NUCLEOTIDE SEQUENCE [LARGE SCALE GENOMIC DNA]</scope>
    <source>
        <strain evidence="3 4">H3C3</strain>
    </source>
</reference>
<name>A0A4R5CAU9_9ACTN</name>
<dbReference type="NCBIfam" id="NF040586">
    <property type="entry name" value="FxSxx_TPR"/>
    <property type="match status" value="1"/>
</dbReference>
<dbReference type="Gene3D" id="1.25.40.10">
    <property type="entry name" value="Tetratricopeptide repeat domain"/>
    <property type="match status" value="3"/>
</dbReference>